<keyword evidence="1 2" id="KW-0560">Oxidoreductase</keyword>
<dbReference type="EMBL" id="CABPRY010000005">
    <property type="protein sequence ID" value="VVE11548.1"/>
    <property type="molecule type" value="Genomic_DNA"/>
</dbReference>
<dbReference type="Gene3D" id="3.10.20.440">
    <property type="entry name" value="2Fe-2S iron-sulphur cluster binding domain, sarcosine oxidase, alpha subunit, N-terminal domain"/>
    <property type="match status" value="1"/>
</dbReference>
<dbReference type="AlphaFoldDB" id="A0A5E4VGY3"/>
<evidence type="ECO:0000313" key="2">
    <source>
        <dbReference type="EMBL" id="VVE11548.1"/>
    </source>
</evidence>
<dbReference type="GO" id="GO:0051536">
    <property type="term" value="F:iron-sulfur cluster binding"/>
    <property type="evidence" value="ECO:0007669"/>
    <property type="project" value="InterPro"/>
</dbReference>
<name>A0A5E4VGY3_9BURK</name>
<evidence type="ECO:0000313" key="3">
    <source>
        <dbReference type="Proteomes" id="UP000396788"/>
    </source>
</evidence>
<reference evidence="2 3" key="1">
    <citation type="submission" date="2019-08" db="EMBL/GenBank/DDBJ databases">
        <authorList>
            <person name="Peeters C."/>
        </authorList>
    </citation>
    <scope>NUCLEOTIDE SEQUENCE [LARGE SCALE GENOMIC DNA]</scope>
    <source>
        <strain evidence="2 3">LMG 31107</strain>
    </source>
</reference>
<dbReference type="SUPFAM" id="SSF54292">
    <property type="entry name" value="2Fe-2S ferredoxin-like"/>
    <property type="match status" value="1"/>
</dbReference>
<dbReference type="GO" id="GO:0050622">
    <property type="term" value="F:glycine dehydrogenase (cyanide-forming) activity"/>
    <property type="evidence" value="ECO:0007669"/>
    <property type="project" value="UniProtKB-EC"/>
</dbReference>
<dbReference type="InterPro" id="IPR036010">
    <property type="entry name" value="2Fe-2S_ferredoxin-like_sf"/>
</dbReference>
<dbReference type="EC" id="1.4.99.5" evidence="2"/>
<gene>
    <name evidence="2" type="primary">hcnA_2</name>
    <name evidence="2" type="ORF">PCE31107_02669</name>
</gene>
<proteinExistence type="predicted"/>
<organism evidence="2 3">
    <name type="scientific">Pandoraea cepalis</name>
    <dbReference type="NCBI Taxonomy" id="2508294"/>
    <lineage>
        <taxon>Bacteria</taxon>
        <taxon>Pseudomonadati</taxon>
        <taxon>Pseudomonadota</taxon>
        <taxon>Betaproteobacteria</taxon>
        <taxon>Burkholderiales</taxon>
        <taxon>Burkholderiaceae</taxon>
        <taxon>Pandoraea</taxon>
    </lineage>
</organism>
<protein>
    <submittedName>
        <fullName evidence="2">Hydrogen cyanide synthase subunit HcnA</fullName>
        <ecNumber evidence="2">1.4.99.5</ecNumber>
    </submittedName>
</protein>
<dbReference type="Proteomes" id="UP000396788">
    <property type="component" value="Unassembled WGS sequence"/>
</dbReference>
<accession>A0A5E4VGY3</accession>
<dbReference type="Pfam" id="PF13510">
    <property type="entry name" value="Fer2_4"/>
    <property type="match status" value="1"/>
</dbReference>
<evidence type="ECO:0000256" key="1">
    <source>
        <dbReference type="ARBA" id="ARBA00023002"/>
    </source>
</evidence>
<dbReference type="InterPro" id="IPR042204">
    <property type="entry name" value="2Fe-2S-bd_N"/>
</dbReference>
<dbReference type="RefSeq" id="WP_150608945.1">
    <property type="nucleotide sequence ID" value="NZ_CABPRY010000005.1"/>
</dbReference>
<sequence>MSPSRDPSQARFVRVAETGRATVSLHVDARPVQAYEGDTVMVAILTTQGGLRDAEFGPERRAGFCVMGACQDCWVWTRTGQRLRACTTPVRAGMDIVTRLVRGDDDTAPMRATTGGEEALWPLA</sequence>